<dbReference type="AlphaFoldDB" id="A0A453GNS5"/>
<reference evidence="2" key="3">
    <citation type="journal article" date="2017" name="Nature">
        <title>Genome sequence of the progenitor of the wheat D genome Aegilops tauschii.</title>
        <authorList>
            <person name="Luo M.C."/>
            <person name="Gu Y.Q."/>
            <person name="Puiu D."/>
            <person name="Wang H."/>
            <person name="Twardziok S.O."/>
            <person name="Deal K.R."/>
            <person name="Huo N."/>
            <person name="Zhu T."/>
            <person name="Wang L."/>
            <person name="Wang Y."/>
            <person name="McGuire P.E."/>
            <person name="Liu S."/>
            <person name="Long H."/>
            <person name="Ramasamy R.K."/>
            <person name="Rodriguez J.C."/>
            <person name="Van S.L."/>
            <person name="Yuan L."/>
            <person name="Wang Z."/>
            <person name="Xia Z."/>
            <person name="Xiao L."/>
            <person name="Anderson O.D."/>
            <person name="Ouyang S."/>
            <person name="Liang Y."/>
            <person name="Zimin A.V."/>
            <person name="Pertea G."/>
            <person name="Qi P."/>
            <person name="Bennetzen J.L."/>
            <person name="Dai X."/>
            <person name="Dawson M.W."/>
            <person name="Muller H.G."/>
            <person name="Kugler K."/>
            <person name="Rivarola-Duarte L."/>
            <person name="Spannagl M."/>
            <person name="Mayer K.F.X."/>
            <person name="Lu F.H."/>
            <person name="Bevan M.W."/>
            <person name="Leroy P."/>
            <person name="Li P."/>
            <person name="You F.M."/>
            <person name="Sun Q."/>
            <person name="Liu Z."/>
            <person name="Lyons E."/>
            <person name="Wicker T."/>
            <person name="Salzberg S.L."/>
            <person name="Devos K.M."/>
            <person name="Dvorak J."/>
        </authorList>
    </citation>
    <scope>NUCLEOTIDE SEQUENCE [LARGE SCALE GENOMIC DNA]</scope>
    <source>
        <strain evidence="2">cv. AL8/78</strain>
    </source>
</reference>
<reference evidence="3" key="1">
    <citation type="journal article" date="2014" name="Science">
        <title>Ancient hybridizations among the ancestral genomes of bread wheat.</title>
        <authorList>
            <consortium name="International Wheat Genome Sequencing Consortium,"/>
            <person name="Marcussen T."/>
            <person name="Sandve S.R."/>
            <person name="Heier L."/>
            <person name="Spannagl M."/>
            <person name="Pfeifer M."/>
            <person name="Jakobsen K.S."/>
            <person name="Wulff B.B."/>
            <person name="Steuernagel B."/>
            <person name="Mayer K.F."/>
            <person name="Olsen O.A."/>
        </authorList>
    </citation>
    <scope>NUCLEOTIDE SEQUENCE [LARGE SCALE GENOMIC DNA]</scope>
    <source>
        <strain evidence="3">cv. AL8/78</strain>
    </source>
</reference>
<proteinExistence type="predicted"/>
<evidence type="ECO:0000313" key="2">
    <source>
        <dbReference type="EnsemblPlants" id="AET3Gv21138400.4"/>
    </source>
</evidence>
<name>A0A453GNS5_AEGTS</name>
<evidence type="ECO:0000256" key="1">
    <source>
        <dbReference type="SAM" id="MobiDB-lite"/>
    </source>
</evidence>
<feature type="compositionally biased region" description="Basic residues" evidence="1">
    <location>
        <begin position="63"/>
        <end position="73"/>
    </location>
</feature>
<sequence>IPKRRRPRPQSSPPATMAADPPTAGRLSCKHGWMDPGRYPSSLGGASCRSRPALWSRPSPPPPRRRRGSRLHQARAPPHPTDRKGVLLLMVVVKGGNNREDWRCTGHAMAMKRTPWTTKRTPC</sequence>
<dbReference type="Gramene" id="AET3Gv21138400.4">
    <property type="protein sequence ID" value="AET3Gv21138400.4"/>
    <property type="gene ID" value="AET3Gv21138400"/>
</dbReference>
<reference evidence="3" key="2">
    <citation type="journal article" date="2017" name="Nat. Plants">
        <title>The Aegilops tauschii genome reveals multiple impacts of transposons.</title>
        <authorList>
            <person name="Zhao G."/>
            <person name="Zou C."/>
            <person name="Li K."/>
            <person name="Wang K."/>
            <person name="Li T."/>
            <person name="Gao L."/>
            <person name="Zhang X."/>
            <person name="Wang H."/>
            <person name="Yang Z."/>
            <person name="Liu X."/>
            <person name="Jiang W."/>
            <person name="Mao L."/>
            <person name="Kong X."/>
            <person name="Jiao Y."/>
            <person name="Jia J."/>
        </authorList>
    </citation>
    <scope>NUCLEOTIDE SEQUENCE [LARGE SCALE GENOMIC DNA]</scope>
    <source>
        <strain evidence="3">cv. AL8/78</strain>
    </source>
</reference>
<feature type="region of interest" description="Disordered" evidence="1">
    <location>
        <begin position="1"/>
        <end position="83"/>
    </location>
</feature>
<dbReference type="Proteomes" id="UP000015105">
    <property type="component" value="Chromosome 3D"/>
</dbReference>
<organism evidence="2 3">
    <name type="scientific">Aegilops tauschii subsp. strangulata</name>
    <name type="common">Goatgrass</name>
    <dbReference type="NCBI Taxonomy" id="200361"/>
    <lineage>
        <taxon>Eukaryota</taxon>
        <taxon>Viridiplantae</taxon>
        <taxon>Streptophyta</taxon>
        <taxon>Embryophyta</taxon>
        <taxon>Tracheophyta</taxon>
        <taxon>Spermatophyta</taxon>
        <taxon>Magnoliopsida</taxon>
        <taxon>Liliopsida</taxon>
        <taxon>Poales</taxon>
        <taxon>Poaceae</taxon>
        <taxon>BOP clade</taxon>
        <taxon>Pooideae</taxon>
        <taxon>Triticodae</taxon>
        <taxon>Triticeae</taxon>
        <taxon>Triticinae</taxon>
        <taxon>Aegilops</taxon>
    </lineage>
</organism>
<protein>
    <submittedName>
        <fullName evidence="2">Uncharacterized protein</fullName>
    </submittedName>
</protein>
<dbReference type="EnsemblPlants" id="AET3Gv21138400.4">
    <property type="protein sequence ID" value="AET3Gv21138400.4"/>
    <property type="gene ID" value="AET3Gv21138400"/>
</dbReference>
<feature type="compositionally biased region" description="Low complexity" evidence="1">
    <location>
        <begin position="13"/>
        <end position="24"/>
    </location>
</feature>
<accession>A0A453GNS5</accession>
<reference evidence="2" key="4">
    <citation type="submission" date="2019-03" db="UniProtKB">
        <authorList>
            <consortium name="EnsemblPlants"/>
        </authorList>
    </citation>
    <scope>IDENTIFICATION</scope>
</reference>
<keyword evidence="3" id="KW-1185">Reference proteome</keyword>
<reference evidence="2" key="5">
    <citation type="journal article" date="2021" name="G3 (Bethesda)">
        <title>Aegilops tauschii genome assembly Aet v5.0 features greater sequence contiguity and improved annotation.</title>
        <authorList>
            <person name="Wang L."/>
            <person name="Zhu T."/>
            <person name="Rodriguez J.C."/>
            <person name="Deal K.R."/>
            <person name="Dubcovsky J."/>
            <person name="McGuire P.E."/>
            <person name="Lux T."/>
            <person name="Spannagl M."/>
            <person name="Mayer K.F.X."/>
            <person name="Baldrich P."/>
            <person name="Meyers B.C."/>
            <person name="Huo N."/>
            <person name="Gu Y.Q."/>
            <person name="Zhou H."/>
            <person name="Devos K.M."/>
            <person name="Bennetzen J.L."/>
            <person name="Unver T."/>
            <person name="Budak H."/>
            <person name="Gulick P.J."/>
            <person name="Galiba G."/>
            <person name="Kalapos B."/>
            <person name="Nelson D.R."/>
            <person name="Li P."/>
            <person name="You F.M."/>
            <person name="Luo M.C."/>
            <person name="Dvorak J."/>
        </authorList>
    </citation>
    <scope>NUCLEOTIDE SEQUENCE [LARGE SCALE GENOMIC DNA]</scope>
    <source>
        <strain evidence="2">cv. AL8/78</strain>
    </source>
</reference>
<evidence type="ECO:0000313" key="3">
    <source>
        <dbReference type="Proteomes" id="UP000015105"/>
    </source>
</evidence>